<dbReference type="Proteomes" id="UP000176406">
    <property type="component" value="Unassembled WGS sequence"/>
</dbReference>
<dbReference type="Gene3D" id="3.40.50.2300">
    <property type="match status" value="1"/>
</dbReference>
<dbReference type="Pfam" id="PF00072">
    <property type="entry name" value="Response_reg"/>
    <property type="match status" value="1"/>
</dbReference>
<name>A0A1G2ECQ4_9BACT</name>
<keyword evidence="1 2" id="KW-0597">Phosphoprotein</keyword>
<dbReference type="AlphaFoldDB" id="A0A1G2ECQ4"/>
<evidence type="ECO:0000256" key="2">
    <source>
        <dbReference type="PROSITE-ProRule" id="PRU00169"/>
    </source>
</evidence>
<reference evidence="4 5" key="1">
    <citation type="journal article" date="2016" name="Nat. Commun.">
        <title>Thousands of microbial genomes shed light on interconnected biogeochemical processes in an aquifer system.</title>
        <authorList>
            <person name="Anantharaman K."/>
            <person name="Brown C.T."/>
            <person name="Hug L.A."/>
            <person name="Sharon I."/>
            <person name="Castelle C.J."/>
            <person name="Probst A.J."/>
            <person name="Thomas B.C."/>
            <person name="Singh A."/>
            <person name="Wilkins M.J."/>
            <person name="Karaoz U."/>
            <person name="Brodie E.L."/>
            <person name="Williams K.H."/>
            <person name="Hubbard S.S."/>
            <person name="Banfield J.F."/>
        </authorList>
    </citation>
    <scope>NUCLEOTIDE SEQUENCE [LARGE SCALE GENOMIC DNA]</scope>
</reference>
<protein>
    <recommendedName>
        <fullName evidence="3">Response regulatory domain-containing protein</fullName>
    </recommendedName>
</protein>
<accession>A0A1G2ECQ4</accession>
<feature type="domain" description="Response regulatory" evidence="3">
    <location>
        <begin position="4"/>
        <end position="120"/>
    </location>
</feature>
<proteinExistence type="predicted"/>
<evidence type="ECO:0000259" key="3">
    <source>
        <dbReference type="PROSITE" id="PS50110"/>
    </source>
</evidence>
<dbReference type="PANTHER" id="PTHR44591">
    <property type="entry name" value="STRESS RESPONSE REGULATOR PROTEIN 1"/>
    <property type="match status" value="1"/>
</dbReference>
<dbReference type="SUPFAM" id="SSF52172">
    <property type="entry name" value="CheY-like"/>
    <property type="match status" value="1"/>
</dbReference>
<evidence type="ECO:0000313" key="5">
    <source>
        <dbReference type="Proteomes" id="UP000176406"/>
    </source>
</evidence>
<evidence type="ECO:0000256" key="1">
    <source>
        <dbReference type="ARBA" id="ARBA00022553"/>
    </source>
</evidence>
<dbReference type="GO" id="GO:0000160">
    <property type="term" value="P:phosphorelay signal transduction system"/>
    <property type="evidence" value="ECO:0007669"/>
    <property type="project" value="InterPro"/>
</dbReference>
<gene>
    <name evidence="4" type="ORF">A3A08_00160</name>
</gene>
<dbReference type="InterPro" id="IPR011006">
    <property type="entry name" value="CheY-like_superfamily"/>
</dbReference>
<dbReference type="EMBL" id="MHMG01000013">
    <property type="protein sequence ID" value="OGZ23613.1"/>
    <property type="molecule type" value="Genomic_DNA"/>
</dbReference>
<comment type="caution">
    <text evidence="4">The sequence shown here is derived from an EMBL/GenBank/DDBJ whole genome shotgun (WGS) entry which is preliminary data.</text>
</comment>
<feature type="modified residue" description="4-aspartylphosphate" evidence="2">
    <location>
        <position position="53"/>
    </location>
</feature>
<evidence type="ECO:0000313" key="4">
    <source>
        <dbReference type="EMBL" id="OGZ23613.1"/>
    </source>
</evidence>
<sequence>MSKTILLIEDEQALQKTIGERLSQEGYEVIPALDGEIGLKLAGTKKPDLILLDLILPKLQGLEVLKKLKENNETKEIPVAVLTNLEQIETVNKALELGATTYLVKANYSLEEVIGKVKQFFNQ</sequence>
<dbReference type="PROSITE" id="PS50110">
    <property type="entry name" value="RESPONSE_REGULATORY"/>
    <property type="match status" value="1"/>
</dbReference>
<dbReference type="SMART" id="SM00448">
    <property type="entry name" value="REC"/>
    <property type="match status" value="1"/>
</dbReference>
<dbReference type="InterPro" id="IPR001789">
    <property type="entry name" value="Sig_transdc_resp-reg_receiver"/>
</dbReference>
<dbReference type="InterPro" id="IPR050595">
    <property type="entry name" value="Bact_response_regulator"/>
</dbReference>
<organism evidence="4 5">
    <name type="scientific">Candidatus Nealsonbacteria bacterium RIFCSPLOWO2_01_FULL_41_9</name>
    <dbReference type="NCBI Taxonomy" id="1801671"/>
    <lineage>
        <taxon>Bacteria</taxon>
        <taxon>Candidatus Nealsoniibacteriota</taxon>
    </lineage>
</organism>
<dbReference type="PANTHER" id="PTHR44591:SF3">
    <property type="entry name" value="RESPONSE REGULATORY DOMAIN-CONTAINING PROTEIN"/>
    <property type="match status" value="1"/>
</dbReference>